<organism evidence="1 2">
    <name type="scientific">Marasmius tenuissimus</name>
    <dbReference type="NCBI Taxonomy" id="585030"/>
    <lineage>
        <taxon>Eukaryota</taxon>
        <taxon>Fungi</taxon>
        <taxon>Dikarya</taxon>
        <taxon>Basidiomycota</taxon>
        <taxon>Agaricomycotina</taxon>
        <taxon>Agaricomycetes</taxon>
        <taxon>Agaricomycetidae</taxon>
        <taxon>Agaricales</taxon>
        <taxon>Marasmiineae</taxon>
        <taxon>Marasmiaceae</taxon>
        <taxon>Marasmius</taxon>
    </lineage>
</organism>
<proteinExistence type="predicted"/>
<gene>
    <name evidence="1" type="ORF">AAF712_012211</name>
</gene>
<evidence type="ECO:0000313" key="1">
    <source>
        <dbReference type="EMBL" id="KAL0060980.1"/>
    </source>
</evidence>
<sequence length="203" mass="24350">MDGSQQRSTTPKPRRVRRVVVPSLSEQGLQLLARTLYPIFWEFMWNDEIPEGIKYIRLQLKRRGYDILKHTGDYKQDLKRNYYQYELIRKALYREARKGSGHRGRLADTLFLERLAKPFDRGVYAAAIPGRVNPDHWSQQEWRWMDKDEQVILNETPPSHRIYVQLAIENGHVWRLKDYDDHPRQAPVLSDRFFCELHTTFHE</sequence>
<dbReference type="Proteomes" id="UP001437256">
    <property type="component" value="Unassembled WGS sequence"/>
</dbReference>
<dbReference type="EMBL" id="JBBXMP010000153">
    <property type="protein sequence ID" value="KAL0060980.1"/>
    <property type="molecule type" value="Genomic_DNA"/>
</dbReference>
<evidence type="ECO:0000313" key="2">
    <source>
        <dbReference type="Proteomes" id="UP001437256"/>
    </source>
</evidence>
<accession>A0ABR2ZIC9</accession>
<reference evidence="1 2" key="1">
    <citation type="submission" date="2024-05" db="EMBL/GenBank/DDBJ databases">
        <title>A draft genome resource for the thread blight pathogen Marasmius tenuissimus strain MS-2.</title>
        <authorList>
            <person name="Yulfo-Soto G.E."/>
            <person name="Baruah I.K."/>
            <person name="Amoako-Attah I."/>
            <person name="Bukari Y."/>
            <person name="Meinhardt L.W."/>
            <person name="Bailey B.A."/>
            <person name="Cohen S.P."/>
        </authorList>
    </citation>
    <scope>NUCLEOTIDE SEQUENCE [LARGE SCALE GENOMIC DNA]</scope>
    <source>
        <strain evidence="1 2">MS-2</strain>
    </source>
</reference>
<protein>
    <submittedName>
        <fullName evidence="1">Uncharacterized protein</fullName>
    </submittedName>
</protein>
<name>A0ABR2ZIC9_9AGAR</name>
<keyword evidence="2" id="KW-1185">Reference proteome</keyword>
<comment type="caution">
    <text evidence="1">The sequence shown here is derived from an EMBL/GenBank/DDBJ whole genome shotgun (WGS) entry which is preliminary data.</text>
</comment>